<dbReference type="InterPro" id="IPR004843">
    <property type="entry name" value="Calcineurin-like_PHP"/>
</dbReference>
<dbReference type="CDD" id="cd07422">
    <property type="entry name" value="MPP_ApaH"/>
    <property type="match status" value="1"/>
</dbReference>
<dbReference type="PANTHER" id="PTHR40942:SF4">
    <property type="entry name" value="CYTOCHROME C5"/>
    <property type="match status" value="1"/>
</dbReference>
<dbReference type="STRING" id="1123510.GCA_000620025_00814"/>
<comment type="similarity">
    <text evidence="2">Belongs to the Ap4A hydrolase family.</text>
</comment>
<evidence type="ECO:0000256" key="6">
    <source>
        <dbReference type="ARBA" id="ARBA00032248"/>
    </source>
</evidence>
<evidence type="ECO:0000313" key="11">
    <source>
        <dbReference type="Proteomes" id="UP000267342"/>
    </source>
</evidence>
<keyword evidence="4" id="KW-0378">Hydrolase</keyword>
<dbReference type="RefSeq" id="WP_027705929.1">
    <property type="nucleotide sequence ID" value="NZ_AP018933.1"/>
</dbReference>
<dbReference type="KEGG" id="zpl:ZBT109_2077"/>
<dbReference type="InterPro" id="IPR029052">
    <property type="entry name" value="Metallo-depent_PP-like"/>
</dbReference>
<dbReference type="GO" id="GO:0008803">
    <property type="term" value="F:bis(5'-nucleosyl)-tetraphosphatase (symmetrical) activity"/>
    <property type="evidence" value="ECO:0007669"/>
    <property type="project" value="UniProtKB-EC"/>
</dbReference>
<dbReference type="AlphaFoldDB" id="A0A348HGR9"/>
<dbReference type="SUPFAM" id="SSF56300">
    <property type="entry name" value="Metallo-dependent phosphatases"/>
    <property type="match status" value="1"/>
</dbReference>
<proteinExistence type="inferred from homology"/>
<evidence type="ECO:0000256" key="4">
    <source>
        <dbReference type="ARBA" id="ARBA00022801"/>
    </source>
</evidence>
<dbReference type="EC" id="3.6.1.41" evidence="3"/>
<protein>
    <recommendedName>
        <fullName evidence="3">bis(5'-nucleosyl)-tetraphosphatase (symmetrical)</fullName>
        <ecNumber evidence="3">3.6.1.41</ecNumber>
    </recommendedName>
    <alternativeName>
        <fullName evidence="6">Ap4A hydrolase</fullName>
    </alternativeName>
    <alternativeName>
        <fullName evidence="5">Diadenosine 5',5'''-P1,P4-tetraphosphate pyrophosphohydrolase</fullName>
    </alternativeName>
    <alternativeName>
        <fullName evidence="7">Diadenosine tetraphosphatase</fullName>
    </alternativeName>
</protein>
<dbReference type="Proteomes" id="UP000267342">
    <property type="component" value="Chromosome"/>
</dbReference>
<organism evidence="10 11">
    <name type="scientific">Zymobacter palmae</name>
    <dbReference type="NCBI Taxonomy" id="33074"/>
    <lineage>
        <taxon>Bacteria</taxon>
        <taxon>Pseudomonadati</taxon>
        <taxon>Pseudomonadota</taxon>
        <taxon>Gammaproteobacteria</taxon>
        <taxon>Oceanospirillales</taxon>
        <taxon>Halomonadaceae</taxon>
        <taxon>Zymobacter group</taxon>
        <taxon>Zymobacter</taxon>
    </lineage>
</organism>
<keyword evidence="11" id="KW-1185">Reference proteome</keyword>
<dbReference type="Pfam" id="PF00149">
    <property type="entry name" value="Metallophos"/>
    <property type="match status" value="1"/>
</dbReference>
<comment type="catalytic activity">
    <reaction evidence="8">
        <text>P(1),P(4)-bis(5'-adenosyl) tetraphosphate + H2O = 2 ADP + 2 H(+)</text>
        <dbReference type="Rhea" id="RHEA:24252"/>
        <dbReference type="ChEBI" id="CHEBI:15377"/>
        <dbReference type="ChEBI" id="CHEBI:15378"/>
        <dbReference type="ChEBI" id="CHEBI:58141"/>
        <dbReference type="ChEBI" id="CHEBI:456216"/>
        <dbReference type="EC" id="3.6.1.41"/>
    </reaction>
</comment>
<dbReference type="PANTHER" id="PTHR40942">
    <property type="match status" value="1"/>
</dbReference>
<accession>A0A348HGR9</accession>
<sequence length="275" mass="30318">MTESRRTIVIGDLHGCRATFERLLDAVAFDAVHDALWLVGDLINRGPDSMGCLRMARQLKARVVLGNHDLNLLAVSQGVVQPRKGDTLDAILDAPDCDEWIDWLRHQSLLVDGLIAGTRTVMTHAGLPPQWTLEQARSRAREIERALQSDDWAMFISHMHGNAPARFDESLTGWDRLRAITNTLTRMRFITADGTLDFNAKASAQNAPAGLAPWFAYPRRDDLRIVFGHWAALQGHADGAAIDVIATDSGCVWGNALAAVVLETGQRVEVPSELR</sequence>
<name>A0A348HGR9_9GAMM</name>
<evidence type="ECO:0000256" key="5">
    <source>
        <dbReference type="ARBA" id="ARBA00031248"/>
    </source>
</evidence>
<dbReference type="InterPro" id="IPR004617">
    <property type="entry name" value="ApaH"/>
</dbReference>
<evidence type="ECO:0000256" key="3">
    <source>
        <dbReference type="ARBA" id="ARBA00012506"/>
    </source>
</evidence>
<evidence type="ECO:0000313" key="10">
    <source>
        <dbReference type="EMBL" id="BBG30821.1"/>
    </source>
</evidence>
<dbReference type="OrthoDB" id="9807890at2"/>
<reference evidence="10 11" key="1">
    <citation type="submission" date="2018-09" db="EMBL/GenBank/DDBJ databases">
        <title>Zymobacter palmae IAM14233 (=T109) whole genome analysis.</title>
        <authorList>
            <person name="Yanase H."/>
        </authorList>
    </citation>
    <scope>NUCLEOTIDE SEQUENCE [LARGE SCALE GENOMIC DNA]</scope>
    <source>
        <strain evidence="10 11">IAM14233</strain>
    </source>
</reference>
<dbReference type="EMBL" id="AP018933">
    <property type="protein sequence ID" value="BBG30821.1"/>
    <property type="molecule type" value="Genomic_DNA"/>
</dbReference>
<evidence type="ECO:0000259" key="9">
    <source>
        <dbReference type="Pfam" id="PF00149"/>
    </source>
</evidence>
<feature type="domain" description="Calcineurin-like phosphoesterase" evidence="9">
    <location>
        <begin position="6"/>
        <end position="178"/>
    </location>
</feature>
<dbReference type="Gene3D" id="3.60.21.10">
    <property type="match status" value="1"/>
</dbReference>
<gene>
    <name evidence="10" type="ORF">ZBT109_2077</name>
</gene>
<dbReference type="NCBIfam" id="NF001204">
    <property type="entry name" value="PRK00166.1"/>
    <property type="match status" value="1"/>
</dbReference>
<evidence type="ECO:0000256" key="1">
    <source>
        <dbReference type="ARBA" id="ARBA00003413"/>
    </source>
</evidence>
<dbReference type="PIRSF" id="PIRSF000903">
    <property type="entry name" value="B5n-ttraPtase_sm"/>
    <property type="match status" value="1"/>
</dbReference>
<comment type="function">
    <text evidence="1">Hydrolyzes diadenosine 5',5'''-P1,P4-tetraphosphate to yield ADP.</text>
</comment>
<evidence type="ECO:0000256" key="8">
    <source>
        <dbReference type="ARBA" id="ARBA00049417"/>
    </source>
</evidence>
<evidence type="ECO:0000256" key="7">
    <source>
        <dbReference type="ARBA" id="ARBA00033210"/>
    </source>
</evidence>
<dbReference type="NCBIfam" id="TIGR00668">
    <property type="entry name" value="apaH"/>
    <property type="match status" value="1"/>
</dbReference>
<evidence type="ECO:0000256" key="2">
    <source>
        <dbReference type="ARBA" id="ARBA00005419"/>
    </source>
</evidence>